<dbReference type="PRINTS" id="PR00738">
    <property type="entry name" value="GLHYDRLASE20"/>
</dbReference>
<evidence type="ECO:0000256" key="1">
    <source>
        <dbReference type="ARBA" id="ARBA00001231"/>
    </source>
</evidence>
<dbReference type="Pfam" id="PF07691">
    <property type="entry name" value="PA14"/>
    <property type="match status" value="1"/>
</dbReference>
<evidence type="ECO:0000256" key="3">
    <source>
        <dbReference type="ARBA" id="ARBA00012663"/>
    </source>
</evidence>
<evidence type="ECO:0000256" key="7">
    <source>
        <dbReference type="SAM" id="SignalP"/>
    </source>
</evidence>
<dbReference type="GO" id="GO:0016020">
    <property type="term" value="C:membrane"/>
    <property type="evidence" value="ECO:0007669"/>
    <property type="project" value="TreeGrafter"/>
</dbReference>
<evidence type="ECO:0000259" key="8">
    <source>
        <dbReference type="PROSITE" id="PS51820"/>
    </source>
</evidence>
<evidence type="ECO:0000256" key="2">
    <source>
        <dbReference type="ARBA" id="ARBA00006285"/>
    </source>
</evidence>
<dbReference type="SUPFAM" id="SSF56988">
    <property type="entry name" value="Anthrax protective antigen"/>
    <property type="match status" value="1"/>
</dbReference>
<dbReference type="GO" id="GO:0004563">
    <property type="term" value="F:beta-N-acetylhexosaminidase activity"/>
    <property type="evidence" value="ECO:0007669"/>
    <property type="project" value="UniProtKB-EC"/>
</dbReference>
<evidence type="ECO:0000256" key="6">
    <source>
        <dbReference type="PIRSR" id="PIRSR625705-1"/>
    </source>
</evidence>
<dbReference type="Pfam" id="PF00728">
    <property type="entry name" value="Glyco_hydro_20"/>
    <property type="match status" value="1"/>
</dbReference>
<feature type="signal peptide" evidence="7">
    <location>
        <begin position="1"/>
        <end position="20"/>
    </location>
</feature>
<comment type="catalytic activity">
    <reaction evidence="1">
        <text>Hydrolysis of terminal non-reducing N-acetyl-D-hexosamine residues in N-acetyl-beta-D-hexosaminides.</text>
        <dbReference type="EC" id="3.2.1.52"/>
    </reaction>
</comment>
<feature type="chain" id="PRO_5026919423" description="beta-N-acetylhexosaminidase" evidence="7">
    <location>
        <begin position="21"/>
        <end position="747"/>
    </location>
</feature>
<evidence type="ECO:0000256" key="5">
    <source>
        <dbReference type="ARBA" id="ARBA00023295"/>
    </source>
</evidence>
<reference evidence="9 10" key="1">
    <citation type="submission" date="2019-08" db="EMBL/GenBank/DDBJ databases">
        <title>In-depth cultivation of the pig gut microbiome towards novel bacterial diversity and tailored functional studies.</title>
        <authorList>
            <person name="Wylensek D."/>
            <person name="Hitch T.C.A."/>
            <person name="Clavel T."/>
        </authorList>
    </citation>
    <scope>NUCLEOTIDE SEQUENCE [LARGE SCALE GENOMIC DNA]</scope>
    <source>
        <strain evidence="9 10">Oil-RF-744-WCA-WT-10</strain>
    </source>
</reference>
<dbReference type="Pfam" id="PF02838">
    <property type="entry name" value="Glyco_hydro_20b"/>
    <property type="match status" value="1"/>
</dbReference>
<keyword evidence="7" id="KW-0732">Signal</keyword>
<dbReference type="PANTHER" id="PTHR22600:SF57">
    <property type="entry name" value="BETA-N-ACETYLHEXOSAMINIDASE"/>
    <property type="match status" value="1"/>
</dbReference>
<dbReference type="InterPro" id="IPR037524">
    <property type="entry name" value="PA14/GLEYA"/>
</dbReference>
<dbReference type="EC" id="3.2.1.52" evidence="3"/>
<dbReference type="Pfam" id="PF13287">
    <property type="entry name" value="Fn3_assoc"/>
    <property type="match status" value="1"/>
</dbReference>
<dbReference type="PROSITE" id="PS51820">
    <property type="entry name" value="PA14"/>
    <property type="match status" value="1"/>
</dbReference>
<dbReference type="Gene3D" id="3.30.379.10">
    <property type="entry name" value="Chitobiase/beta-hexosaminidase domain 2-like"/>
    <property type="match status" value="1"/>
</dbReference>
<dbReference type="EMBL" id="VULT01000001">
    <property type="protein sequence ID" value="MSS16333.1"/>
    <property type="molecule type" value="Genomic_DNA"/>
</dbReference>
<dbReference type="SUPFAM" id="SSF51445">
    <property type="entry name" value="(Trans)glycosidases"/>
    <property type="match status" value="1"/>
</dbReference>
<evidence type="ECO:0000256" key="4">
    <source>
        <dbReference type="ARBA" id="ARBA00022801"/>
    </source>
</evidence>
<dbReference type="RefSeq" id="WP_154327882.1">
    <property type="nucleotide sequence ID" value="NZ_CP045696.1"/>
</dbReference>
<organism evidence="9 10">
    <name type="scientific">Sodaliphilus pleomorphus</name>
    <dbReference type="NCBI Taxonomy" id="2606626"/>
    <lineage>
        <taxon>Bacteria</taxon>
        <taxon>Pseudomonadati</taxon>
        <taxon>Bacteroidota</taxon>
        <taxon>Bacteroidia</taxon>
        <taxon>Bacteroidales</taxon>
        <taxon>Muribaculaceae</taxon>
        <taxon>Sodaliphilus</taxon>
    </lineage>
</organism>
<gene>
    <name evidence="9" type="ORF">FYJ29_00885</name>
</gene>
<dbReference type="Gene3D" id="3.90.182.10">
    <property type="entry name" value="Toxin - Anthrax Protective Antigen,domain 1"/>
    <property type="match status" value="1"/>
</dbReference>
<keyword evidence="4 9" id="KW-0378">Hydrolase</keyword>
<accession>A0A6L5XAR8</accession>
<sequence length="747" mass="83095">MTMRLPALILAAVLCLVVHAHEAATIVPTPVQLIEGTGTCKLDTVTVDCRDAALLPAAQYLAQSLAGRATVAATGGRATPVKLALDTTLEASQYRLDIAPGHIDITGGDYSGVACGIATLRQLLPAASGSIEVPCLRITDKPRYGWRGLLLDSSRHFWSVDEVKRLLDLMACYKLNRLHWHLVDDEGWRIEIKRYPQLTGQGAFRPFDSHDLGCEERAAREHNADLRVDRAKMKVDEHGDSVYGGYYTQRQLRDVVAYARERGIEIMPEVDFPGHSRMATTVLPWLSCQGEPSSTLCVGSDATLQFCKNVYDEVIDIFPFAYVHMGGDEVDKRNWQSCPRCRQRMRQCGIASIEGLQGWFVRQLEAYFNAKDRHLVGWDEIADDGLGTGSVVQWWRGWNKGVVERATVQGKQVICSPTTCLYFDYGQDDGTIDEILRYDPRSTAGLSAGQQQLILGMQGNTWCEWIATEARLQYQVMPRMIALAERVWTSDTCRERVVARFHEKLPAQLERLDALHVRYKLPDITGVSEHTLYNGHGVLWPAIAYGKATLRYTTDGTVPTCQSPAITGPVEVTRDTHFTIASFRPDGSRSDMVTATYAQARYMPALDVSPKTDGLLVEWHRNTGGDHCSDIARGALIARLVSPAVQLPPAIDHDYSVIFKGYLYAPADGIYEFVLGSDDGSQWLIDGTLLIDNDGPHSTVVRRNQAALRQGWHATEVHYFDYNDNGGTLHATVRCVDNPALQVTYKH</sequence>
<keyword evidence="10" id="KW-1185">Reference proteome</keyword>
<dbReference type="InterPro" id="IPR029018">
    <property type="entry name" value="Hex-like_dom2"/>
</dbReference>
<dbReference type="SMART" id="SM00758">
    <property type="entry name" value="PA14"/>
    <property type="match status" value="1"/>
</dbReference>
<dbReference type="InterPro" id="IPR017853">
    <property type="entry name" value="GH"/>
</dbReference>
<dbReference type="Gene3D" id="3.20.20.80">
    <property type="entry name" value="Glycosidases"/>
    <property type="match status" value="1"/>
</dbReference>
<dbReference type="SUPFAM" id="SSF55545">
    <property type="entry name" value="beta-N-acetylhexosaminidase-like domain"/>
    <property type="match status" value="1"/>
</dbReference>
<dbReference type="InterPro" id="IPR015882">
    <property type="entry name" value="HEX_bac_N"/>
</dbReference>
<evidence type="ECO:0000313" key="9">
    <source>
        <dbReference type="EMBL" id="MSS16333.1"/>
    </source>
</evidence>
<dbReference type="Proteomes" id="UP000483362">
    <property type="component" value="Unassembled WGS sequence"/>
</dbReference>
<feature type="domain" description="PA14" evidence="8">
    <location>
        <begin position="610"/>
        <end position="747"/>
    </location>
</feature>
<name>A0A6L5XAR8_9BACT</name>
<protein>
    <recommendedName>
        <fullName evidence="3">beta-N-acetylhexosaminidase</fullName>
        <ecNumber evidence="3">3.2.1.52</ecNumber>
    </recommendedName>
</protein>
<dbReference type="AlphaFoldDB" id="A0A6L5XAR8"/>
<dbReference type="CDD" id="cd06563">
    <property type="entry name" value="GH20_chitobiase-like"/>
    <property type="match status" value="1"/>
</dbReference>
<dbReference type="InterPro" id="IPR011658">
    <property type="entry name" value="PA14_dom"/>
</dbReference>
<keyword evidence="5" id="KW-0326">Glycosidase</keyword>
<proteinExistence type="inferred from homology"/>
<dbReference type="GO" id="GO:0005975">
    <property type="term" value="P:carbohydrate metabolic process"/>
    <property type="evidence" value="ECO:0007669"/>
    <property type="project" value="InterPro"/>
</dbReference>
<feature type="active site" description="Proton donor" evidence="6">
    <location>
        <position position="329"/>
    </location>
</feature>
<dbReference type="InterPro" id="IPR015883">
    <property type="entry name" value="Glyco_hydro_20_cat"/>
</dbReference>
<comment type="similarity">
    <text evidence="2">Belongs to the glycosyl hydrolase 20 family.</text>
</comment>
<dbReference type="GO" id="GO:0030203">
    <property type="term" value="P:glycosaminoglycan metabolic process"/>
    <property type="evidence" value="ECO:0007669"/>
    <property type="project" value="TreeGrafter"/>
</dbReference>
<comment type="caution">
    <text evidence="9">The sequence shown here is derived from an EMBL/GenBank/DDBJ whole genome shotgun (WGS) entry which is preliminary data.</text>
</comment>
<evidence type="ECO:0000313" key="10">
    <source>
        <dbReference type="Proteomes" id="UP000483362"/>
    </source>
</evidence>
<dbReference type="InterPro" id="IPR025705">
    <property type="entry name" value="Beta_hexosaminidase_sua/sub"/>
</dbReference>
<dbReference type="InterPro" id="IPR026876">
    <property type="entry name" value="Fn3_assoc_repeat"/>
</dbReference>
<dbReference type="PANTHER" id="PTHR22600">
    <property type="entry name" value="BETA-HEXOSAMINIDASE"/>
    <property type="match status" value="1"/>
</dbReference>